<comment type="caution">
    <text evidence="3">The sequence shown here is derived from an EMBL/GenBank/DDBJ whole genome shotgun (WGS) entry which is preliminary data.</text>
</comment>
<feature type="chain" id="PRO_5037138608" description="Lipoprotein" evidence="2">
    <location>
        <begin position="22"/>
        <end position="244"/>
    </location>
</feature>
<dbReference type="RefSeq" id="WP_188956623.1">
    <property type="nucleotide sequence ID" value="NZ_BMIB01000004.1"/>
</dbReference>
<reference evidence="3" key="2">
    <citation type="submission" date="2020-09" db="EMBL/GenBank/DDBJ databases">
        <authorList>
            <person name="Sun Q."/>
            <person name="Zhou Y."/>
        </authorList>
    </citation>
    <scope>NUCLEOTIDE SEQUENCE</scope>
    <source>
        <strain evidence="3">CGMCC 1.15290</strain>
    </source>
</reference>
<reference evidence="3" key="1">
    <citation type="journal article" date="2014" name="Int. J. Syst. Evol. Microbiol.">
        <title>Complete genome sequence of Corynebacterium casei LMG S-19264T (=DSM 44701T), isolated from a smear-ripened cheese.</title>
        <authorList>
            <consortium name="US DOE Joint Genome Institute (JGI-PGF)"/>
            <person name="Walter F."/>
            <person name="Albersmeier A."/>
            <person name="Kalinowski J."/>
            <person name="Ruckert C."/>
        </authorList>
    </citation>
    <scope>NUCLEOTIDE SEQUENCE</scope>
    <source>
        <strain evidence="3">CGMCC 1.15290</strain>
    </source>
</reference>
<evidence type="ECO:0000313" key="4">
    <source>
        <dbReference type="Proteomes" id="UP000627292"/>
    </source>
</evidence>
<feature type="signal peptide" evidence="2">
    <location>
        <begin position="1"/>
        <end position="21"/>
    </location>
</feature>
<name>A0A917J394_9BACT</name>
<protein>
    <recommendedName>
        <fullName evidence="5">Lipoprotein</fullName>
    </recommendedName>
</protein>
<evidence type="ECO:0000256" key="1">
    <source>
        <dbReference type="SAM" id="MobiDB-lite"/>
    </source>
</evidence>
<dbReference type="Proteomes" id="UP000627292">
    <property type="component" value="Unassembled WGS sequence"/>
</dbReference>
<keyword evidence="2" id="KW-0732">Signal</keyword>
<feature type="region of interest" description="Disordered" evidence="1">
    <location>
        <begin position="36"/>
        <end position="57"/>
    </location>
</feature>
<gene>
    <name evidence="3" type="ORF">GCM10011379_45130</name>
</gene>
<evidence type="ECO:0008006" key="5">
    <source>
        <dbReference type="Google" id="ProtNLM"/>
    </source>
</evidence>
<evidence type="ECO:0000256" key="2">
    <source>
        <dbReference type="SAM" id="SignalP"/>
    </source>
</evidence>
<evidence type="ECO:0000313" key="3">
    <source>
        <dbReference type="EMBL" id="GGH77974.1"/>
    </source>
</evidence>
<accession>A0A917J394</accession>
<proteinExistence type="predicted"/>
<sequence length="244" mass="26886">MLSAILYPRYSVLIIAVALFAATSCQQNSHINAAKAKSNTPAVTAPANAEQADTSSDDAPLAHFKHEAFNEDIDDLPPAIAQFVPGGYTAIDTATGDLNLDSWPDMILVLKKNGEDTTSDVSEHPEKRPLLILTGKADNTWQIAARNDNVVLCIDCGGAMGDPFMKVVIKNGYFSIEHYGGSAWRWGRVTTFRYAPADAYWYLYKEGSESFHATTDPNKVTTTIKTTKDFGKVRFDEYDTYKED</sequence>
<dbReference type="EMBL" id="BMIB01000004">
    <property type="protein sequence ID" value="GGH77974.1"/>
    <property type="molecule type" value="Genomic_DNA"/>
</dbReference>
<dbReference type="AlphaFoldDB" id="A0A917J394"/>
<keyword evidence="4" id="KW-1185">Reference proteome</keyword>
<organism evidence="3 4">
    <name type="scientific">Filimonas zeae</name>
    <dbReference type="NCBI Taxonomy" id="1737353"/>
    <lineage>
        <taxon>Bacteria</taxon>
        <taxon>Pseudomonadati</taxon>
        <taxon>Bacteroidota</taxon>
        <taxon>Chitinophagia</taxon>
        <taxon>Chitinophagales</taxon>
        <taxon>Chitinophagaceae</taxon>
        <taxon>Filimonas</taxon>
    </lineage>
</organism>